<feature type="region of interest" description="Disordered" evidence="5">
    <location>
        <begin position="270"/>
        <end position="290"/>
    </location>
</feature>
<accession>A0A3R7KCX6</accession>
<evidence type="ECO:0000256" key="4">
    <source>
        <dbReference type="ARBA" id="ARBA00022803"/>
    </source>
</evidence>
<dbReference type="OrthoDB" id="245563at2759"/>
<keyword evidence="7" id="KW-1185">Reference proteome</keyword>
<dbReference type="GO" id="GO:0031072">
    <property type="term" value="F:heat shock protein binding"/>
    <property type="evidence" value="ECO:0007669"/>
    <property type="project" value="TreeGrafter"/>
</dbReference>
<name>A0A3R7KCX6_9TRYP</name>
<dbReference type="InterPro" id="IPR011990">
    <property type="entry name" value="TPR-like_helical_dom_sf"/>
</dbReference>
<sequence>MASNQQGASTAPSRQAIEDWLERIDDITASVEEILREDPMEAARRRQEREAQRRQTELDARREKVRMRYDPRYYARFENDEVIDQLLREAEGGRRRAAAAGDESCYTRAERVSLEEALRLKDDAAKAVRASEWARACELYTTAIRLNVVDTALQRTLRNNRALVQLKLKRYLDAVDDASCVLREEPTNVKALLRRAAALRHLHRPLDALRDVGEALRRDPASQEAGELAHWLRRAKREQGICAVFQHRQPEEAKCLSNAVNALTAAVTGLRESSGTEPTEAMLEDTDGEGGPGETAWYRAVESVRRCLGVVQSFHRGAAMLFVLHEGLNPLIELVCMTLARGCQGLVRDASAGTPEQLSAHGMVFCVAARLLSLVLLGSETGVEGLEPATVADLVRNVTDVLSAALRHEAQGTAGGATLKLTVAILQLLEGLATRYPVVVHGHCAPALMTMWAVMRKRQPAPQLLFFYCGILEALLREASVCAAVTKDLDEILPQVTEVAIAADPEPLKEAGLSLAVRATCVSDACAKAMGSLDSTRALATALPPLQRGRRAAPPSPRVEEGVYAVVYNVLLRAESRPQYVAQWAAVTDPSGNGDSSFALRAWLALREQVSAGGSSAEHLSVNAKKLAVLARFSPHDKLLRDAMLEGEATLWTALNLALSSLSSRDAAALAAADGEAGATAAEDEEPVKAAAAAAWELVEHASTCIATFYSQSLLSRDQGLAAADRIAILMHIVRRAGVQHLVALGNAALIASFVPSASCCHFAAVGGVDLLLQGLRSVRAHLCDLEHDGKRGSASWIHGTAAQKNLAIALSRCCVVEAQRDRLRELRGFETLHAILEAQLA</sequence>
<dbReference type="GeneID" id="40322940"/>
<dbReference type="PANTHER" id="PTHR45984:SF1">
    <property type="entry name" value="SPAG1 AXONEMAL DYNEIN ASSEMBLY FACTOR"/>
    <property type="match status" value="1"/>
</dbReference>
<dbReference type="Gene3D" id="1.25.40.10">
    <property type="entry name" value="Tetratricopeptide repeat domain"/>
    <property type="match status" value="1"/>
</dbReference>
<protein>
    <submittedName>
        <fullName evidence="6">Putative serine/threonine protein phosphatase type 5</fullName>
    </submittedName>
</protein>
<keyword evidence="3" id="KW-0677">Repeat</keyword>
<dbReference type="InterPro" id="IPR019734">
    <property type="entry name" value="TPR_rpt"/>
</dbReference>
<dbReference type="EMBL" id="MKKU01001075">
    <property type="protein sequence ID" value="RNE97998.1"/>
    <property type="molecule type" value="Genomic_DNA"/>
</dbReference>
<feature type="region of interest" description="Disordered" evidence="5">
    <location>
        <begin position="38"/>
        <end position="57"/>
    </location>
</feature>
<dbReference type="GO" id="GO:0006626">
    <property type="term" value="P:protein targeting to mitochondrion"/>
    <property type="evidence" value="ECO:0007669"/>
    <property type="project" value="TreeGrafter"/>
</dbReference>
<comment type="caution">
    <text evidence="6">The sequence shown here is derived from an EMBL/GenBank/DDBJ whole genome shotgun (WGS) entry which is preliminary data.</text>
</comment>
<dbReference type="PANTHER" id="PTHR45984">
    <property type="entry name" value="RNA (RNA) POLYMERASE II ASSOCIATED PROTEIN HOMOLOG"/>
    <property type="match status" value="1"/>
</dbReference>
<evidence type="ECO:0000313" key="7">
    <source>
        <dbReference type="Proteomes" id="UP000284403"/>
    </source>
</evidence>
<keyword evidence="4" id="KW-0802">TPR repeat</keyword>
<dbReference type="GO" id="GO:0005739">
    <property type="term" value="C:mitochondrion"/>
    <property type="evidence" value="ECO:0007669"/>
    <property type="project" value="TreeGrafter"/>
</dbReference>
<evidence type="ECO:0000256" key="5">
    <source>
        <dbReference type="SAM" id="MobiDB-lite"/>
    </source>
</evidence>
<dbReference type="SMART" id="SM00028">
    <property type="entry name" value="TPR"/>
    <property type="match status" value="2"/>
</dbReference>
<comment type="subcellular location">
    <subcellularLocation>
        <location evidence="1">Cytoplasm</location>
    </subcellularLocation>
</comment>
<dbReference type="InterPro" id="IPR051982">
    <property type="entry name" value="CiliaryAsmbly_MitoImport"/>
</dbReference>
<gene>
    <name evidence="6" type="ORF">Tco025E_09329</name>
</gene>
<dbReference type="RefSeq" id="XP_029223742.1">
    <property type="nucleotide sequence ID" value="XM_029376149.1"/>
</dbReference>
<dbReference type="GO" id="GO:0005829">
    <property type="term" value="C:cytosol"/>
    <property type="evidence" value="ECO:0007669"/>
    <property type="project" value="TreeGrafter"/>
</dbReference>
<evidence type="ECO:0000256" key="3">
    <source>
        <dbReference type="ARBA" id="ARBA00022737"/>
    </source>
</evidence>
<evidence type="ECO:0000256" key="2">
    <source>
        <dbReference type="ARBA" id="ARBA00022490"/>
    </source>
</evidence>
<keyword evidence="2" id="KW-0963">Cytoplasm</keyword>
<dbReference type="AlphaFoldDB" id="A0A3R7KCX6"/>
<proteinExistence type="predicted"/>
<dbReference type="Proteomes" id="UP000284403">
    <property type="component" value="Unassembled WGS sequence"/>
</dbReference>
<organism evidence="6 7">
    <name type="scientific">Trypanosoma conorhini</name>
    <dbReference type="NCBI Taxonomy" id="83891"/>
    <lineage>
        <taxon>Eukaryota</taxon>
        <taxon>Discoba</taxon>
        <taxon>Euglenozoa</taxon>
        <taxon>Kinetoplastea</taxon>
        <taxon>Metakinetoplastina</taxon>
        <taxon>Trypanosomatida</taxon>
        <taxon>Trypanosomatidae</taxon>
        <taxon>Trypanosoma</taxon>
    </lineage>
</organism>
<evidence type="ECO:0000256" key="1">
    <source>
        <dbReference type="ARBA" id="ARBA00004496"/>
    </source>
</evidence>
<evidence type="ECO:0000313" key="6">
    <source>
        <dbReference type="EMBL" id="RNE97998.1"/>
    </source>
</evidence>
<dbReference type="SUPFAM" id="SSF48452">
    <property type="entry name" value="TPR-like"/>
    <property type="match status" value="1"/>
</dbReference>
<reference evidence="6 7" key="1">
    <citation type="journal article" date="2018" name="BMC Genomics">
        <title>Genomic comparison of Trypanosoma conorhini and Trypanosoma rangeli to Trypanosoma cruzi strains of high and low virulence.</title>
        <authorList>
            <person name="Bradwell K.R."/>
            <person name="Koparde V.N."/>
            <person name="Matveyev A.V."/>
            <person name="Serrano M.G."/>
            <person name="Alves J.M."/>
            <person name="Parikh H."/>
            <person name="Huang B."/>
            <person name="Lee V."/>
            <person name="Espinosa-Alvarez O."/>
            <person name="Ortiz P.A."/>
            <person name="Costa-Martins A.G."/>
            <person name="Teixeira M.M."/>
            <person name="Buck G.A."/>
        </authorList>
    </citation>
    <scope>NUCLEOTIDE SEQUENCE [LARGE SCALE GENOMIC DNA]</scope>
    <source>
        <strain evidence="6 7">025E</strain>
    </source>
</reference>